<evidence type="ECO:0000313" key="3">
    <source>
        <dbReference type="EnsemblPlants" id="Pp3c4_23890V3.1"/>
    </source>
</evidence>
<dbReference type="PaxDb" id="3218-PP1S60_141V6.1"/>
<organism evidence="2">
    <name type="scientific">Physcomitrium patens</name>
    <name type="common">Spreading-leaved earth moss</name>
    <name type="synonym">Physcomitrella patens</name>
    <dbReference type="NCBI Taxonomy" id="3218"/>
    <lineage>
        <taxon>Eukaryota</taxon>
        <taxon>Viridiplantae</taxon>
        <taxon>Streptophyta</taxon>
        <taxon>Embryophyta</taxon>
        <taxon>Bryophyta</taxon>
        <taxon>Bryophytina</taxon>
        <taxon>Bryopsida</taxon>
        <taxon>Funariidae</taxon>
        <taxon>Funariales</taxon>
        <taxon>Funariaceae</taxon>
        <taxon>Physcomitrium</taxon>
    </lineage>
</organism>
<sequence>MEAAFGTERKIIGVSSSLDK</sequence>
<evidence type="ECO:0000313" key="4">
    <source>
        <dbReference type="Proteomes" id="UP000006727"/>
    </source>
</evidence>
<dbReference type="EnsemblPlants" id="Pp3c4_23890V3.1">
    <property type="protein sequence ID" value="Pp3c4_23890V3.1"/>
    <property type="gene ID" value="Pp3c4_23890"/>
</dbReference>
<reference evidence="3" key="3">
    <citation type="submission" date="2020-12" db="UniProtKB">
        <authorList>
            <consortium name="EnsemblPlants"/>
        </authorList>
    </citation>
    <scope>IDENTIFICATION</scope>
</reference>
<protein>
    <submittedName>
        <fullName evidence="2 3">Uncharacterized protein</fullName>
    </submittedName>
</protein>
<reference evidence="2 4" key="1">
    <citation type="journal article" date="2008" name="Science">
        <title>The Physcomitrella genome reveals evolutionary insights into the conquest of land by plants.</title>
        <authorList>
            <person name="Rensing S."/>
            <person name="Lang D."/>
            <person name="Zimmer A."/>
            <person name="Terry A."/>
            <person name="Salamov A."/>
            <person name="Shapiro H."/>
            <person name="Nishiyama T."/>
            <person name="Perroud P.-F."/>
            <person name="Lindquist E."/>
            <person name="Kamisugi Y."/>
            <person name="Tanahashi T."/>
            <person name="Sakakibara K."/>
            <person name="Fujita T."/>
            <person name="Oishi K."/>
            <person name="Shin-I T."/>
            <person name="Kuroki Y."/>
            <person name="Toyoda A."/>
            <person name="Suzuki Y."/>
            <person name="Hashimoto A."/>
            <person name="Yamaguchi K."/>
            <person name="Sugano A."/>
            <person name="Kohara Y."/>
            <person name="Fujiyama A."/>
            <person name="Anterola A."/>
            <person name="Aoki S."/>
            <person name="Ashton N."/>
            <person name="Barbazuk W.B."/>
            <person name="Barker E."/>
            <person name="Bennetzen J."/>
            <person name="Bezanilla M."/>
            <person name="Blankenship R."/>
            <person name="Cho S.H."/>
            <person name="Dutcher S."/>
            <person name="Estelle M."/>
            <person name="Fawcett J.A."/>
            <person name="Gundlach H."/>
            <person name="Hanada K."/>
            <person name="Heyl A."/>
            <person name="Hicks K.A."/>
            <person name="Hugh J."/>
            <person name="Lohr M."/>
            <person name="Mayer K."/>
            <person name="Melkozernov A."/>
            <person name="Murata T."/>
            <person name="Nelson D."/>
            <person name="Pils B."/>
            <person name="Prigge M."/>
            <person name="Reiss B."/>
            <person name="Renner T."/>
            <person name="Rombauts S."/>
            <person name="Rushton P."/>
            <person name="Sanderfoot A."/>
            <person name="Schween G."/>
            <person name="Shiu S.-H."/>
            <person name="Stueber K."/>
            <person name="Theodoulou F.L."/>
            <person name="Tu H."/>
            <person name="Van de Peer Y."/>
            <person name="Verrier P.J."/>
            <person name="Waters E."/>
            <person name="Wood A."/>
            <person name="Yang L."/>
            <person name="Cove D."/>
            <person name="Cuming A."/>
            <person name="Hasebe M."/>
            <person name="Lucas S."/>
            <person name="Mishler D.B."/>
            <person name="Reski R."/>
            <person name="Grigoriev I."/>
            <person name="Quatrano R.S."/>
            <person name="Boore J.L."/>
        </authorList>
    </citation>
    <scope>NUCLEOTIDE SEQUENCE [LARGE SCALE GENOMIC DNA]</scope>
    <source>
        <strain evidence="3 4">cv. Gransden 2004</strain>
    </source>
</reference>
<dbReference type="AlphaFoldDB" id="A0A2K1KPS4"/>
<dbReference type="Gramene" id="Pp3c4_23890V3.1">
    <property type="protein sequence ID" value="Pp3c4_23890V3.1"/>
    <property type="gene ID" value="Pp3c4_23890"/>
</dbReference>
<proteinExistence type="predicted"/>
<feature type="region of interest" description="Disordered" evidence="1">
    <location>
        <begin position="1"/>
        <end position="20"/>
    </location>
</feature>
<keyword evidence="4" id="KW-1185">Reference proteome</keyword>
<name>A0A2K1KPS4_PHYPA</name>
<gene>
    <name evidence="2" type="ORF">PHYPA_006667</name>
</gene>
<evidence type="ECO:0000256" key="1">
    <source>
        <dbReference type="SAM" id="MobiDB-lite"/>
    </source>
</evidence>
<accession>A0A2K1KPS4</accession>
<dbReference type="Proteomes" id="UP000006727">
    <property type="component" value="Chromosome 4"/>
</dbReference>
<reference evidence="2 4" key="2">
    <citation type="journal article" date="2018" name="Plant J.">
        <title>The Physcomitrella patens chromosome-scale assembly reveals moss genome structure and evolution.</title>
        <authorList>
            <person name="Lang D."/>
            <person name="Ullrich K.K."/>
            <person name="Murat F."/>
            <person name="Fuchs J."/>
            <person name="Jenkins J."/>
            <person name="Haas F.B."/>
            <person name="Piednoel M."/>
            <person name="Gundlach H."/>
            <person name="Van Bel M."/>
            <person name="Meyberg R."/>
            <person name="Vives C."/>
            <person name="Morata J."/>
            <person name="Symeonidi A."/>
            <person name="Hiss M."/>
            <person name="Muchero W."/>
            <person name="Kamisugi Y."/>
            <person name="Saleh O."/>
            <person name="Blanc G."/>
            <person name="Decker E.L."/>
            <person name="van Gessel N."/>
            <person name="Grimwood J."/>
            <person name="Hayes R.D."/>
            <person name="Graham S.W."/>
            <person name="Gunter L.E."/>
            <person name="McDaniel S.F."/>
            <person name="Hoernstein S.N.W."/>
            <person name="Larsson A."/>
            <person name="Li F.W."/>
            <person name="Perroud P.F."/>
            <person name="Phillips J."/>
            <person name="Ranjan P."/>
            <person name="Rokshar D.S."/>
            <person name="Rothfels C.J."/>
            <person name="Schneider L."/>
            <person name="Shu S."/>
            <person name="Stevenson D.W."/>
            <person name="Thummler F."/>
            <person name="Tillich M."/>
            <person name="Villarreal Aguilar J.C."/>
            <person name="Widiez T."/>
            <person name="Wong G.K."/>
            <person name="Wymore A."/>
            <person name="Zhang Y."/>
            <person name="Zimmer A.D."/>
            <person name="Quatrano R.S."/>
            <person name="Mayer K.F.X."/>
            <person name="Goodstein D."/>
            <person name="Casacuberta J.M."/>
            <person name="Vandepoele K."/>
            <person name="Reski R."/>
            <person name="Cuming A.C."/>
            <person name="Tuskan G.A."/>
            <person name="Maumus F."/>
            <person name="Salse J."/>
            <person name="Schmutz J."/>
            <person name="Rensing S.A."/>
        </authorList>
    </citation>
    <scope>NUCLEOTIDE SEQUENCE [LARGE SCALE GENOMIC DNA]</scope>
    <source>
        <strain evidence="3 4">cv. Gransden 2004</strain>
    </source>
</reference>
<dbReference type="InParanoid" id="A0A2K1KPS4"/>
<dbReference type="EMBL" id="ABEU02000004">
    <property type="protein sequence ID" value="PNR55770.1"/>
    <property type="molecule type" value="Genomic_DNA"/>
</dbReference>
<evidence type="ECO:0000313" key="2">
    <source>
        <dbReference type="EMBL" id="PNR55770.1"/>
    </source>
</evidence>